<evidence type="ECO:0000256" key="7">
    <source>
        <dbReference type="ARBA" id="ARBA00023180"/>
    </source>
</evidence>
<evidence type="ECO:0000256" key="9">
    <source>
        <dbReference type="SAM" id="Phobius"/>
    </source>
</evidence>
<keyword evidence="7" id="KW-0325">Glycoprotein</keyword>
<dbReference type="PANTHER" id="PTHR42643">
    <property type="entry name" value="IONOTROPIC RECEPTOR 20A-RELATED"/>
    <property type="match status" value="1"/>
</dbReference>
<evidence type="ECO:0000256" key="4">
    <source>
        <dbReference type="ARBA" id="ARBA00022989"/>
    </source>
</evidence>
<dbReference type="Proteomes" id="UP000502823">
    <property type="component" value="Unassembled WGS sequence"/>
</dbReference>
<name>A0A6L2PVL0_COPFO</name>
<evidence type="ECO:0000256" key="2">
    <source>
        <dbReference type="ARBA" id="ARBA00022475"/>
    </source>
</evidence>
<keyword evidence="11" id="KW-1185">Reference proteome</keyword>
<evidence type="ECO:0000313" key="11">
    <source>
        <dbReference type="Proteomes" id="UP000502823"/>
    </source>
</evidence>
<evidence type="ECO:0000256" key="5">
    <source>
        <dbReference type="ARBA" id="ARBA00023136"/>
    </source>
</evidence>
<feature type="transmembrane region" description="Helical" evidence="9">
    <location>
        <begin position="583"/>
        <end position="605"/>
    </location>
</feature>
<gene>
    <name evidence="10" type="ORF">Cfor_06392</name>
</gene>
<evidence type="ECO:0008006" key="12">
    <source>
        <dbReference type="Google" id="ProtNLM"/>
    </source>
</evidence>
<proteinExistence type="predicted"/>
<reference evidence="11" key="1">
    <citation type="submission" date="2020-01" db="EMBL/GenBank/DDBJ databases">
        <title>Draft genome sequence of the Termite Coptotermes fromosanus.</title>
        <authorList>
            <person name="Itakura S."/>
            <person name="Yosikawa Y."/>
            <person name="Umezawa K."/>
        </authorList>
    </citation>
    <scope>NUCLEOTIDE SEQUENCE [LARGE SCALE GENOMIC DNA]</scope>
</reference>
<sequence length="612" mass="69265">MGRTVLVSMPSDEQPTVRSLSHPRYDNTALVTLTLTKLHDTVSWPLRLFPPEITLHAGVETTHSYIIFTWSESEDTDIIENLKTQVETLKVAEGGSWNPGGKFLVVVADNDGVSPRELGLQIYVELWKQHFIIDCTILIAVRHKYLPINSTNYTHGLKKDTLDLYTGVPYQSGKCEDVTEVTLLDQWHLRNGTFIHNANLFPLKTTDNFHGCQIRVASFGIPPYLVLTGNSTDSDGKAVYELSGLAVRNLLLAVDKMDATVVYLKPSVGFTVENNLFEAGNLADGRSDIVIATLPLVPLFLSTWFQPTTPYEYTAVKRYVPCPKSVSRMEKIMMTYKLPVWLTMATLFVLTTELWWCLANWQHSALKDSQAFQTLSYCLYNAWAVSRGISATNVLNTWKFRFLFLVYVCYCFAMSTVFQAFFISFLVEPGYGKKFETFDELLDSSVVYGYDDLMEYGMASTSCGEHNKFPSSRRQDCNDIIECMERIANNAQMCTISVPRVSEYLATKTGIKDNSKHLCTLEENLLTTGFIFVLVNGSPFLNRLNVLTRRSQEGGLLGRYWAQLIWITKLRSKMRIVDNINDLYFVFSLSHLSPAFCVLAFGYVISSAVFFC</sequence>
<evidence type="ECO:0000256" key="6">
    <source>
        <dbReference type="ARBA" id="ARBA00023170"/>
    </source>
</evidence>
<dbReference type="OrthoDB" id="6506757at2759"/>
<comment type="subcellular location">
    <subcellularLocation>
        <location evidence="1">Cell membrane</location>
        <topology evidence="1">Multi-pass membrane protein</topology>
    </subcellularLocation>
</comment>
<comment type="caution">
    <text evidence="10">The sequence shown here is derived from an EMBL/GenBank/DDBJ whole genome shotgun (WGS) entry which is preliminary data.</text>
</comment>
<evidence type="ECO:0000256" key="8">
    <source>
        <dbReference type="SAM" id="MobiDB-lite"/>
    </source>
</evidence>
<keyword evidence="5 9" id="KW-0472">Membrane</keyword>
<feature type="region of interest" description="Disordered" evidence="8">
    <location>
        <begin position="1"/>
        <end position="20"/>
    </location>
</feature>
<feature type="transmembrane region" description="Helical" evidence="9">
    <location>
        <begin position="402"/>
        <end position="427"/>
    </location>
</feature>
<keyword evidence="4 9" id="KW-1133">Transmembrane helix</keyword>
<organism evidence="10 11">
    <name type="scientific">Coptotermes formosanus</name>
    <name type="common">Formosan subterranean termite</name>
    <dbReference type="NCBI Taxonomy" id="36987"/>
    <lineage>
        <taxon>Eukaryota</taxon>
        <taxon>Metazoa</taxon>
        <taxon>Ecdysozoa</taxon>
        <taxon>Arthropoda</taxon>
        <taxon>Hexapoda</taxon>
        <taxon>Insecta</taxon>
        <taxon>Pterygota</taxon>
        <taxon>Neoptera</taxon>
        <taxon>Polyneoptera</taxon>
        <taxon>Dictyoptera</taxon>
        <taxon>Blattodea</taxon>
        <taxon>Blattoidea</taxon>
        <taxon>Termitoidae</taxon>
        <taxon>Rhinotermitidae</taxon>
        <taxon>Coptotermes</taxon>
    </lineage>
</organism>
<dbReference type="AlphaFoldDB" id="A0A6L2PVL0"/>
<dbReference type="PANTHER" id="PTHR42643:SF24">
    <property type="entry name" value="IONOTROPIC RECEPTOR 60A"/>
    <property type="match status" value="1"/>
</dbReference>
<dbReference type="InParanoid" id="A0A6L2PVL0"/>
<dbReference type="Gene3D" id="1.10.287.70">
    <property type="match status" value="1"/>
</dbReference>
<feature type="transmembrane region" description="Helical" evidence="9">
    <location>
        <begin position="338"/>
        <end position="356"/>
    </location>
</feature>
<protein>
    <recommendedName>
        <fullName evidence="12">Ionotropic glutamate receptor C-terminal domain-containing protein</fullName>
    </recommendedName>
</protein>
<keyword evidence="2" id="KW-1003">Cell membrane</keyword>
<dbReference type="GO" id="GO:0005886">
    <property type="term" value="C:plasma membrane"/>
    <property type="evidence" value="ECO:0007669"/>
    <property type="project" value="UniProtKB-SubCell"/>
</dbReference>
<dbReference type="SUPFAM" id="SSF53850">
    <property type="entry name" value="Periplasmic binding protein-like II"/>
    <property type="match status" value="1"/>
</dbReference>
<dbReference type="InterPro" id="IPR052192">
    <property type="entry name" value="Insect_Ionotropic_Sensory_Rcpt"/>
</dbReference>
<evidence type="ECO:0000256" key="3">
    <source>
        <dbReference type="ARBA" id="ARBA00022692"/>
    </source>
</evidence>
<keyword evidence="3 9" id="KW-0812">Transmembrane</keyword>
<dbReference type="EMBL" id="BLKM01000650">
    <property type="protein sequence ID" value="GFG36586.1"/>
    <property type="molecule type" value="Genomic_DNA"/>
</dbReference>
<evidence type="ECO:0000313" key="10">
    <source>
        <dbReference type="EMBL" id="GFG36586.1"/>
    </source>
</evidence>
<evidence type="ECO:0000256" key="1">
    <source>
        <dbReference type="ARBA" id="ARBA00004651"/>
    </source>
</evidence>
<accession>A0A6L2PVL0</accession>
<keyword evidence="6" id="KW-0675">Receptor</keyword>